<evidence type="ECO:0000313" key="4">
    <source>
        <dbReference type="Proteomes" id="UP000198348"/>
    </source>
</evidence>
<dbReference type="InterPro" id="IPR009075">
    <property type="entry name" value="AcylCo_DH/oxidase_C"/>
</dbReference>
<feature type="domain" description="Acyl-CoA dehydrogenase/oxidase C-terminal" evidence="2">
    <location>
        <begin position="2"/>
        <end position="55"/>
    </location>
</feature>
<dbReference type="Gene3D" id="1.20.140.10">
    <property type="entry name" value="Butyryl-CoA Dehydrogenase, subunit A, domain 3"/>
    <property type="match status" value="1"/>
</dbReference>
<evidence type="ECO:0000259" key="2">
    <source>
        <dbReference type="Pfam" id="PF00441"/>
    </source>
</evidence>
<dbReference type="GO" id="GO:0016627">
    <property type="term" value="F:oxidoreductase activity, acting on the CH-CH group of donors"/>
    <property type="evidence" value="ECO:0007669"/>
    <property type="project" value="InterPro"/>
</dbReference>
<keyword evidence="4" id="KW-1185">Reference proteome</keyword>
<dbReference type="EMBL" id="FZNW01000007">
    <property type="protein sequence ID" value="SNR50245.1"/>
    <property type="molecule type" value="Genomic_DNA"/>
</dbReference>
<accession>A0A238WUM3</accession>
<dbReference type="SUPFAM" id="SSF47203">
    <property type="entry name" value="Acyl-CoA dehydrogenase C-terminal domain-like"/>
    <property type="match status" value="1"/>
</dbReference>
<evidence type="ECO:0000256" key="1">
    <source>
        <dbReference type="ARBA" id="ARBA00022630"/>
    </source>
</evidence>
<organism evidence="3 4">
    <name type="scientific">Haloechinothrix alba</name>
    <dbReference type="NCBI Taxonomy" id="664784"/>
    <lineage>
        <taxon>Bacteria</taxon>
        <taxon>Bacillati</taxon>
        <taxon>Actinomycetota</taxon>
        <taxon>Actinomycetes</taxon>
        <taxon>Pseudonocardiales</taxon>
        <taxon>Pseudonocardiaceae</taxon>
        <taxon>Haloechinothrix</taxon>
    </lineage>
</organism>
<dbReference type="InterPro" id="IPR036250">
    <property type="entry name" value="AcylCo_DH-like_C"/>
</dbReference>
<name>A0A238WUM3_9PSEU</name>
<dbReference type="Proteomes" id="UP000198348">
    <property type="component" value="Unassembled WGS sequence"/>
</dbReference>
<keyword evidence="1" id="KW-0285">Flavoprotein</keyword>
<dbReference type="Pfam" id="PF00441">
    <property type="entry name" value="Acyl-CoA_dh_1"/>
    <property type="match status" value="1"/>
</dbReference>
<gene>
    <name evidence="3" type="ORF">SAMN06265360_107247</name>
</gene>
<reference evidence="3 4" key="1">
    <citation type="submission" date="2017-06" db="EMBL/GenBank/DDBJ databases">
        <authorList>
            <person name="Kim H.J."/>
            <person name="Triplett B.A."/>
        </authorList>
    </citation>
    <scope>NUCLEOTIDE SEQUENCE [LARGE SCALE GENOMIC DNA]</scope>
    <source>
        <strain evidence="3 4">DSM 45207</strain>
    </source>
</reference>
<evidence type="ECO:0000313" key="3">
    <source>
        <dbReference type="EMBL" id="SNR50245.1"/>
    </source>
</evidence>
<sequence>MARDAVQAFGGLGFARELSADGTPGPVEAIYRDSKVGEIDEGANEILKWVIARGIFGKEITGCVSRAAPCSCPAAAAAPT</sequence>
<proteinExistence type="predicted"/>
<protein>
    <submittedName>
        <fullName evidence="3">Acyl-CoA dehydrogenase, C-terminal domain</fullName>
    </submittedName>
</protein>
<dbReference type="AlphaFoldDB" id="A0A238WUM3"/>